<evidence type="ECO:0000256" key="7">
    <source>
        <dbReference type="SAM" id="MobiDB-lite"/>
    </source>
</evidence>
<feature type="non-terminal residue" evidence="10">
    <location>
        <position position="1"/>
    </location>
</feature>
<dbReference type="GO" id="GO:0046872">
    <property type="term" value="F:metal ion binding"/>
    <property type="evidence" value="ECO:0007669"/>
    <property type="project" value="UniProtKB-KW"/>
</dbReference>
<sequence length="751" mass="80465">VFLLLQVNVGSPAERAGLVAGDSVIKINNTDVFNLRHKDAQDVVVRAGPSFDITVQRGGSTWKPSVVPTGSYPTPSPVINNISPVTRTSLAANKTENIGAIGTGHNVAAKPFAPQVNGAVNGPKLVNKQYNSPLKLYSEESIAETLSAQTEVLSTGVLGVNFKKNEKNYDASNSAVLRALKESENEPKISEEEPEAGVVTSPNSGIAGLRHVKAPENRPAPANPQLPPGQNICADCERLIVHAIGGRKTVTPNFNTPPDDYGRSNSVQGDAHRPNNPSEGATVCTDCERVIVGVFVRIKDKNLHVECFKCATCGTSLKNVGYYNINNKLYCDIHAKSAAIRSNANPNLVPVTVSPGGKAPVHAISSALASHSLPSPSPLSPKINSNLASPYQPQETKEIADVSAPLTNLPISNVATEANNNISLCNNHTPLSYSKYLNKSPSSFSGPKPFSSVSAPLSPRAAPLSPVAPVPAPSFTAPAYKAPSYSPASSTGRFSSVKPAGGLFKVEQRILSRRAEREAELESVRSDCEEVETITAMAQFNPKMSLCSEEVMNLTERRSCTECVETISETLETQRLVEDIAKTRPRSPPPIDDDIRPPNLPKLAPTVELPRQCPKLQTETICCQRRDSSELRRPTQFTPNTIECQLPSKIDNAIPTKHSSSALASALAIAPCRPFTPSFADDGKPVPLPEETVPYFPPERPVIPPEPKAEPKPKPERPKSQFVKALETAPERPFTPVGGLPPKKEAQGSYG</sequence>
<feature type="region of interest" description="Disordered" evidence="7">
    <location>
        <begin position="183"/>
        <end position="202"/>
    </location>
</feature>
<name>A0AAV8XXC0_9CUCU</name>
<dbReference type="Pfam" id="PF15936">
    <property type="entry name" value="DUF4749"/>
    <property type="match status" value="1"/>
</dbReference>
<dbReference type="InterPro" id="IPR050604">
    <property type="entry name" value="PDZ-LIM_domain"/>
</dbReference>
<evidence type="ECO:0000259" key="8">
    <source>
        <dbReference type="PROSITE" id="PS50023"/>
    </source>
</evidence>
<evidence type="ECO:0000313" key="11">
    <source>
        <dbReference type="Proteomes" id="UP001162162"/>
    </source>
</evidence>
<dbReference type="GO" id="GO:0001725">
    <property type="term" value="C:stress fiber"/>
    <property type="evidence" value="ECO:0007669"/>
    <property type="project" value="TreeGrafter"/>
</dbReference>
<dbReference type="SMART" id="SM00228">
    <property type="entry name" value="PDZ"/>
    <property type="match status" value="1"/>
</dbReference>
<dbReference type="SUPFAM" id="SSF50156">
    <property type="entry name" value="PDZ domain-like"/>
    <property type="match status" value="1"/>
</dbReference>
<dbReference type="SMART" id="SM00132">
    <property type="entry name" value="LIM"/>
    <property type="match status" value="1"/>
</dbReference>
<feature type="compositionally biased region" description="Pro residues" evidence="7">
    <location>
        <begin position="695"/>
        <end position="706"/>
    </location>
</feature>
<evidence type="ECO:0008006" key="12">
    <source>
        <dbReference type="Google" id="ProtNLM"/>
    </source>
</evidence>
<evidence type="ECO:0000256" key="3">
    <source>
        <dbReference type="ARBA" id="ARBA00022723"/>
    </source>
</evidence>
<dbReference type="GO" id="GO:0051371">
    <property type="term" value="F:muscle alpha-actinin binding"/>
    <property type="evidence" value="ECO:0007669"/>
    <property type="project" value="TreeGrafter"/>
</dbReference>
<evidence type="ECO:0000256" key="2">
    <source>
        <dbReference type="ARBA" id="ARBA00022490"/>
    </source>
</evidence>
<dbReference type="AlphaFoldDB" id="A0AAV8XXC0"/>
<dbReference type="FunFam" id="2.10.110.10:FF:000073">
    <property type="entry name" value="Uncharacterized protein, isoform Z"/>
    <property type="match status" value="1"/>
</dbReference>
<evidence type="ECO:0000256" key="1">
    <source>
        <dbReference type="ARBA" id="ARBA00004496"/>
    </source>
</evidence>
<dbReference type="GO" id="GO:0061061">
    <property type="term" value="P:muscle structure development"/>
    <property type="evidence" value="ECO:0007669"/>
    <property type="project" value="TreeGrafter"/>
</dbReference>
<dbReference type="Pfam" id="PF00412">
    <property type="entry name" value="LIM"/>
    <property type="match status" value="1"/>
</dbReference>
<dbReference type="GO" id="GO:0030036">
    <property type="term" value="P:actin cytoskeleton organization"/>
    <property type="evidence" value="ECO:0007669"/>
    <property type="project" value="TreeGrafter"/>
</dbReference>
<proteinExistence type="predicted"/>
<organism evidence="10 11">
    <name type="scientific">Aromia moschata</name>
    <dbReference type="NCBI Taxonomy" id="1265417"/>
    <lineage>
        <taxon>Eukaryota</taxon>
        <taxon>Metazoa</taxon>
        <taxon>Ecdysozoa</taxon>
        <taxon>Arthropoda</taxon>
        <taxon>Hexapoda</taxon>
        <taxon>Insecta</taxon>
        <taxon>Pterygota</taxon>
        <taxon>Neoptera</taxon>
        <taxon>Endopterygota</taxon>
        <taxon>Coleoptera</taxon>
        <taxon>Polyphaga</taxon>
        <taxon>Cucujiformia</taxon>
        <taxon>Chrysomeloidea</taxon>
        <taxon>Cerambycidae</taxon>
        <taxon>Cerambycinae</taxon>
        <taxon>Callichromatini</taxon>
        <taxon>Aromia</taxon>
    </lineage>
</organism>
<dbReference type="GO" id="GO:0005912">
    <property type="term" value="C:adherens junction"/>
    <property type="evidence" value="ECO:0007669"/>
    <property type="project" value="TreeGrafter"/>
</dbReference>
<dbReference type="InterPro" id="IPR036034">
    <property type="entry name" value="PDZ_sf"/>
</dbReference>
<dbReference type="CDD" id="cd09360">
    <property type="entry name" value="LIM_ALP_like"/>
    <property type="match status" value="1"/>
</dbReference>
<comment type="subcellular location">
    <subcellularLocation>
        <location evidence="1">Cytoplasm</location>
    </subcellularLocation>
</comment>
<evidence type="ECO:0000313" key="10">
    <source>
        <dbReference type="EMBL" id="KAJ8943354.1"/>
    </source>
</evidence>
<keyword evidence="3 6" id="KW-0479">Metal-binding</keyword>
<dbReference type="Gene3D" id="2.30.42.10">
    <property type="match status" value="1"/>
</dbReference>
<dbReference type="GO" id="GO:0030018">
    <property type="term" value="C:Z disc"/>
    <property type="evidence" value="ECO:0007669"/>
    <property type="project" value="TreeGrafter"/>
</dbReference>
<dbReference type="PANTHER" id="PTHR24214">
    <property type="entry name" value="PDZ AND LIM DOMAIN PROTEIN ZASP"/>
    <property type="match status" value="1"/>
</dbReference>
<evidence type="ECO:0000259" key="9">
    <source>
        <dbReference type="PROSITE" id="PS50106"/>
    </source>
</evidence>
<feature type="compositionally biased region" description="Basic and acidic residues" evidence="7">
    <location>
        <begin position="707"/>
        <end position="719"/>
    </location>
</feature>
<keyword evidence="5 6" id="KW-0440">LIM domain</keyword>
<dbReference type="InterPro" id="IPR001478">
    <property type="entry name" value="PDZ"/>
</dbReference>
<comment type="caution">
    <text evidence="10">The sequence shown here is derived from an EMBL/GenBank/DDBJ whole genome shotgun (WGS) entry which is preliminary data.</text>
</comment>
<feature type="region of interest" description="Disordered" evidence="7">
    <location>
        <begin position="250"/>
        <end position="278"/>
    </location>
</feature>
<feature type="domain" description="PDZ" evidence="9">
    <location>
        <begin position="1"/>
        <end position="59"/>
    </location>
</feature>
<dbReference type="Pfam" id="PF17820">
    <property type="entry name" value="PDZ_6"/>
    <property type="match status" value="1"/>
</dbReference>
<dbReference type="SUPFAM" id="SSF57716">
    <property type="entry name" value="Glucocorticoid receptor-like (DNA-binding domain)"/>
    <property type="match status" value="2"/>
</dbReference>
<dbReference type="Gene3D" id="2.10.110.10">
    <property type="entry name" value="Cysteine Rich Protein"/>
    <property type="match status" value="1"/>
</dbReference>
<dbReference type="InterPro" id="IPR041489">
    <property type="entry name" value="PDZ_6"/>
</dbReference>
<dbReference type="InterPro" id="IPR001781">
    <property type="entry name" value="Znf_LIM"/>
</dbReference>
<gene>
    <name evidence="10" type="ORF">NQ318_002587</name>
</gene>
<dbReference type="SMART" id="SM00735">
    <property type="entry name" value="ZM"/>
    <property type="match status" value="1"/>
</dbReference>
<keyword evidence="4 6" id="KW-0862">Zinc</keyword>
<feature type="compositionally biased region" description="Basic and acidic residues" evidence="7">
    <location>
        <begin position="742"/>
        <end position="751"/>
    </location>
</feature>
<keyword evidence="2" id="KW-0963">Cytoplasm</keyword>
<accession>A0AAV8XXC0</accession>
<evidence type="ECO:0000256" key="6">
    <source>
        <dbReference type="PROSITE-ProRule" id="PRU00125"/>
    </source>
</evidence>
<dbReference type="PROSITE" id="PS50023">
    <property type="entry name" value="LIM_DOMAIN_2"/>
    <property type="match status" value="1"/>
</dbReference>
<feature type="region of interest" description="Disordered" evidence="7">
    <location>
        <begin position="679"/>
        <end position="751"/>
    </location>
</feature>
<dbReference type="EMBL" id="JAPWTK010000291">
    <property type="protein sequence ID" value="KAJ8943354.1"/>
    <property type="molecule type" value="Genomic_DNA"/>
</dbReference>
<feature type="domain" description="LIM zinc-binding" evidence="8">
    <location>
        <begin position="282"/>
        <end position="341"/>
    </location>
</feature>
<dbReference type="InterPro" id="IPR031847">
    <property type="entry name" value="PDLI1-4/Zasp-like_mid"/>
</dbReference>
<dbReference type="GO" id="GO:0003779">
    <property type="term" value="F:actin binding"/>
    <property type="evidence" value="ECO:0007669"/>
    <property type="project" value="TreeGrafter"/>
</dbReference>
<evidence type="ECO:0000256" key="4">
    <source>
        <dbReference type="ARBA" id="ARBA00022833"/>
    </source>
</evidence>
<dbReference type="InterPro" id="IPR006643">
    <property type="entry name" value="Zasp-like_motif"/>
</dbReference>
<dbReference type="PANTHER" id="PTHR24214:SF38">
    <property type="entry name" value="PDZ AND LIM DOMAIN PROTEIN ZASP-RELATED"/>
    <property type="match status" value="1"/>
</dbReference>
<dbReference type="Proteomes" id="UP001162162">
    <property type="component" value="Unassembled WGS sequence"/>
</dbReference>
<keyword evidence="11" id="KW-1185">Reference proteome</keyword>
<evidence type="ECO:0000256" key="5">
    <source>
        <dbReference type="ARBA" id="ARBA00023038"/>
    </source>
</evidence>
<protein>
    <recommendedName>
        <fullName evidence="12">PDZ and LIM domain protein Zasp</fullName>
    </recommendedName>
</protein>
<dbReference type="GO" id="GO:0031941">
    <property type="term" value="C:filamentous actin"/>
    <property type="evidence" value="ECO:0007669"/>
    <property type="project" value="TreeGrafter"/>
</dbReference>
<dbReference type="PROSITE" id="PS50106">
    <property type="entry name" value="PDZ"/>
    <property type="match status" value="1"/>
</dbReference>
<reference evidence="10" key="1">
    <citation type="journal article" date="2023" name="Insect Mol. Biol.">
        <title>Genome sequencing provides insights into the evolution of gene families encoding plant cell wall-degrading enzymes in longhorned beetles.</title>
        <authorList>
            <person name="Shin N.R."/>
            <person name="Okamura Y."/>
            <person name="Kirsch R."/>
            <person name="Pauchet Y."/>
        </authorList>
    </citation>
    <scope>NUCLEOTIDE SEQUENCE</scope>
    <source>
        <strain evidence="10">AMC_N1</strain>
    </source>
</reference>